<evidence type="ECO:0008006" key="3">
    <source>
        <dbReference type="Google" id="ProtNLM"/>
    </source>
</evidence>
<dbReference type="Proteomes" id="UP000315648">
    <property type="component" value="Unassembled WGS sequence"/>
</dbReference>
<keyword evidence="2" id="KW-1185">Reference proteome</keyword>
<sequence length="154" mass="16861">MVLFSVLGLTAVRAVETYKTGDTLEAFTVTDAKGATFAYEPGKLAYLIVSYEMSPGKVVNGFLAKQPADFLDANRAAFMANIYGMPAIGRFFALPKMAKYPHRILLADSETLLARHPVKEDRVTVFSLDAKGVITGIRQLDPQKELGQLFSPTK</sequence>
<proteinExistence type="predicted"/>
<dbReference type="AlphaFoldDB" id="A0A556QK97"/>
<gene>
    <name evidence="1" type="ORF">FPL22_13050</name>
</gene>
<evidence type="ECO:0000313" key="1">
    <source>
        <dbReference type="EMBL" id="TSJ77032.1"/>
    </source>
</evidence>
<dbReference type="OrthoDB" id="5340260at2"/>
<comment type="caution">
    <text evidence="1">The sequence shown here is derived from an EMBL/GenBank/DDBJ whole genome shotgun (WGS) entry which is preliminary data.</text>
</comment>
<protein>
    <recommendedName>
        <fullName evidence="3">FAD/FMN-containing dehydrogenase</fullName>
    </recommendedName>
</protein>
<dbReference type="EMBL" id="VMBG01000002">
    <property type="protein sequence ID" value="TSJ77032.1"/>
    <property type="molecule type" value="Genomic_DNA"/>
</dbReference>
<organism evidence="1 2">
    <name type="scientific">Rariglobus hedericola</name>
    <dbReference type="NCBI Taxonomy" id="2597822"/>
    <lineage>
        <taxon>Bacteria</taxon>
        <taxon>Pseudomonadati</taxon>
        <taxon>Verrucomicrobiota</taxon>
        <taxon>Opitutia</taxon>
        <taxon>Opitutales</taxon>
        <taxon>Opitutaceae</taxon>
        <taxon>Rariglobus</taxon>
    </lineage>
</organism>
<name>A0A556QK97_9BACT</name>
<dbReference type="RefSeq" id="WP_144230853.1">
    <property type="nucleotide sequence ID" value="NZ_CBCRVV010000006.1"/>
</dbReference>
<evidence type="ECO:0000313" key="2">
    <source>
        <dbReference type="Proteomes" id="UP000315648"/>
    </source>
</evidence>
<reference evidence="1 2" key="1">
    <citation type="submission" date="2019-07" db="EMBL/GenBank/DDBJ databases">
        <title>Description of 53C-WASEF.</title>
        <authorList>
            <person name="Pitt A."/>
            <person name="Hahn M.W."/>
        </authorList>
    </citation>
    <scope>NUCLEOTIDE SEQUENCE [LARGE SCALE GENOMIC DNA]</scope>
    <source>
        <strain evidence="1 2">53C-WASEF</strain>
    </source>
</reference>
<accession>A0A556QK97</accession>